<dbReference type="GO" id="GO:0006488">
    <property type="term" value="P:dolichol-linked oligosaccharide biosynthetic process"/>
    <property type="evidence" value="ECO:0007669"/>
    <property type="project" value="InterPro"/>
</dbReference>
<evidence type="ECO:0000256" key="15">
    <source>
        <dbReference type="SAM" id="MobiDB-lite"/>
    </source>
</evidence>
<dbReference type="EC" id="2.4.1.256" evidence="4"/>
<keyword evidence="10 16" id="KW-1133">Transmembrane helix</keyword>
<evidence type="ECO:0000256" key="1">
    <source>
        <dbReference type="ARBA" id="ARBA00004477"/>
    </source>
</evidence>
<dbReference type="UniPathway" id="UPA00378"/>
<accession>A0A8H3PE56</accession>
<evidence type="ECO:0000256" key="4">
    <source>
        <dbReference type="ARBA" id="ARBA00011967"/>
    </source>
</evidence>
<sequence>MAGSIGSLTSWSLAIGLVSLTAALYFELIDAIVPEPYLDEVFHVGQAQAYLRGRWDIWDPKLTTPPGLYFASWALLKPQIALGLRHGPTDASALRFTNFVGSVLLAWLVRSLLLLGVEVYEWKCDGKHVSNVRCKRCPNWSDWELIHTTINVYLFPPLFFFYGLYYTDVLSALSVLYAYRCYLAKQHTRLVFVGVLSLLFRQTNIFWVSVFLGGLEISRRIPIGRPDIEFPSQPTFYDIIEGTCQHASAYDPLISQACFEDYVKTAISYAVHVLNNLNLLRTAWLLSPYLLILSTFAEFVCWNGGVVLGDKENHVASIHLTQMIYIWPYFAFFSWPLLYLQYLPRYLSPNAGPLSYPTNHPRRVIVFATMVVMLVVVRYNTVVHPFTLADNRHYTFYAFRILLRHPSIKYLAVLVYVECAWTTLAALGGLPTARQATHPEPSPKKRKLPEKEAFPPSPQLDSSPMKRSKSQESTLPNSQSTASSLTMTEPPQLYAMPPPHSPPKKKRKHVPGHRASFVLIWLFATALSIITTPLVEPRYLIVPWLIWRLHMASPRPEKGQEPTKRPGTTRNKVFETLKAVLYERHDHRLWLETMWFLTINLATGYIFLYWGFEWPQEPGKVQRFMW</sequence>
<evidence type="ECO:0000256" key="7">
    <source>
        <dbReference type="ARBA" id="ARBA00022679"/>
    </source>
</evidence>
<keyword evidence="11 16" id="KW-0472">Membrane</keyword>
<keyword evidence="8 16" id="KW-0812">Transmembrane</keyword>
<keyword evidence="9" id="KW-0256">Endoplasmic reticulum</keyword>
<feature type="transmembrane region" description="Helical" evidence="16">
    <location>
        <begin position="515"/>
        <end position="535"/>
    </location>
</feature>
<dbReference type="GO" id="GO:0106073">
    <property type="term" value="F:dolichyl pyrophosphate Glc2Man9GlcNAc2 alpha-1,2-glucosyltransferase activity"/>
    <property type="evidence" value="ECO:0007669"/>
    <property type="project" value="UniProtKB-EC"/>
</dbReference>
<feature type="transmembrane region" description="Helical" evidence="16">
    <location>
        <begin position="594"/>
        <end position="612"/>
    </location>
</feature>
<evidence type="ECO:0000256" key="3">
    <source>
        <dbReference type="ARBA" id="ARBA00010600"/>
    </source>
</evidence>
<feature type="transmembrane region" description="Helical" evidence="16">
    <location>
        <begin position="323"/>
        <end position="344"/>
    </location>
</feature>
<evidence type="ECO:0000313" key="17">
    <source>
        <dbReference type="EMBL" id="CAF9938465.1"/>
    </source>
</evidence>
<keyword evidence="6" id="KW-0328">Glycosyltransferase</keyword>
<dbReference type="InterPro" id="IPR016900">
    <property type="entry name" value="Alg10"/>
</dbReference>
<comment type="pathway">
    <text evidence="2">Protein modification; protein glycosylation.</text>
</comment>
<evidence type="ECO:0000256" key="16">
    <source>
        <dbReference type="SAM" id="Phobius"/>
    </source>
</evidence>
<evidence type="ECO:0000256" key="2">
    <source>
        <dbReference type="ARBA" id="ARBA00004922"/>
    </source>
</evidence>
<feature type="transmembrane region" description="Helical" evidence="16">
    <location>
        <begin position="12"/>
        <end position="33"/>
    </location>
</feature>
<reference evidence="17" key="1">
    <citation type="submission" date="2021-03" db="EMBL/GenBank/DDBJ databases">
        <authorList>
            <person name="Tagirdzhanova G."/>
        </authorList>
    </citation>
    <scope>NUCLEOTIDE SEQUENCE</scope>
</reference>
<organism evidence="17 18">
    <name type="scientific">Imshaugia aleurites</name>
    <dbReference type="NCBI Taxonomy" id="172621"/>
    <lineage>
        <taxon>Eukaryota</taxon>
        <taxon>Fungi</taxon>
        <taxon>Dikarya</taxon>
        <taxon>Ascomycota</taxon>
        <taxon>Pezizomycotina</taxon>
        <taxon>Lecanoromycetes</taxon>
        <taxon>OSLEUM clade</taxon>
        <taxon>Lecanoromycetidae</taxon>
        <taxon>Lecanorales</taxon>
        <taxon>Lecanorineae</taxon>
        <taxon>Parmeliaceae</taxon>
        <taxon>Imshaugia</taxon>
    </lineage>
</organism>
<keyword evidence="18" id="KW-1185">Reference proteome</keyword>
<evidence type="ECO:0000256" key="11">
    <source>
        <dbReference type="ARBA" id="ARBA00023136"/>
    </source>
</evidence>
<feature type="transmembrane region" description="Helical" evidence="16">
    <location>
        <begin position="159"/>
        <end position="179"/>
    </location>
</feature>
<name>A0A8H3PE56_9LECA</name>
<dbReference type="EMBL" id="CAJPDT010000109">
    <property type="protein sequence ID" value="CAF9938465.1"/>
    <property type="molecule type" value="Genomic_DNA"/>
</dbReference>
<dbReference type="PANTHER" id="PTHR12989:SF10">
    <property type="entry name" value="DOL-P-GLC:GLC(2)MAN(9)GLCNAC(2)-PP-DOL ALPHA-1,2-GLUCOSYLTRANSFERASE-RELATED"/>
    <property type="match status" value="1"/>
</dbReference>
<feature type="transmembrane region" description="Helical" evidence="16">
    <location>
        <begin position="364"/>
        <end position="383"/>
    </location>
</feature>
<keyword evidence="7" id="KW-0808">Transferase</keyword>
<comment type="caution">
    <text evidence="17">The sequence shown here is derived from an EMBL/GenBank/DDBJ whole genome shotgun (WGS) entry which is preliminary data.</text>
</comment>
<gene>
    <name evidence="17" type="primary">ALG10</name>
    <name evidence="17" type="ORF">IMSHALPRED_000807</name>
</gene>
<dbReference type="PANTHER" id="PTHR12989">
    <property type="entry name" value="ALPHA-1,2-GLUCOSYLTRANSFERASE ALG10"/>
    <property type="match status" value="1"/>
</dbReference>
<evidence type="ECO:0000256" key="6">
    <source>
        <dbReference type="ARBA" id="ARBA00022676"/>
    </source>
</evidence>
<evidence type="ECO:0000256" key="12">
    <source>
        <dbReference type="ARBA" id="ARBA00032069"/>
    </source>
</evidence>
<evidence type="ECO:0000256" key="5">
    <source>
        <dbReference type="ARBA" id="ARBA00018512"/>
    </source>
</evidence>
<evidence type="ECO:0000256" key="14">
    <source>
        <dbReference type="ARBA" id="ARBA00048064"/>
    </source>
</evidence>
<dbReference type="OrthoDB" id="4769at2759"/>
<feature type="transmembrane region" description="Helical" evidence="16">
    <location>
        <begin position="283"/>
        <end position="302"/>
    </location>
</feature>
<evidence type="ECO:0000256" key="8">
    <source>
        <dbReference type="ARBA" id="ARBA00022692"/>
    </source>
</evidence>
<evidence type="ECO:0000256" key="10">
    <source>
        <dbReference type="ARBA" id="ARBA00022989"/>
    </source>
</evidence>
<comment type="subcellular location">
    <subcellularLocation>
        <location evidence="1">Endoplasmic reticulum membrane</location>
        <topology evidence="1">Multi-pass membrane protein</topology>
    </subcellularLocation>
</comment>
<comment type="similarity">
    <text evidence="3">Belongs to the ALG10 glucosyltransferase family.</text>
</comment>
<protein>
    <recommendedName>
        <fullName evidence="5">Dol-P-Glc:Glc(2)Man(9)GlcNAc(2)-PP-Dol alpha-1,2-glucosyltransferase</fullName>
        <ecNumber evidence="4">2.4.1.256</ecNumber>
    </recommendedName>
    <alternativeName>
        <fullName evidence="12">Asparagine-linked glycosylation protein 10</fullName>
    </alternativeName>
</protein>
<dbReference type="Proteomes" id="UP000664534">
    <property type="component" value="Unassembled WGS sequence"/>
</dbReference>
<dbReference type="Pfam" id="PF04922">
    <property type="entry name" value="DIE2_ALG10"/>
    <property type="match status" value="1"/>
</dbReference>
<proteinExistence type="inferred from homology"/>
<feature type="compositionally biased region" description="Polar residues" evidence="15">
    <location>
        <begin position="471"/>
        <end position="489"/>
    </location>
</feature>
<evidence type="ECO:0000256" key="13">
    <source>
        <dbReference type="ARBA" id="ARBA00044727"/>
    </source>
</evidence>
<evidence type="ECO:0000256" key="9">
    <source>
        <dbReference type="ARBA" id="ARBA00022824"/>
    </source>
</evidence>
<dbReference type="AlphaFoldDB" id="A0A8H3PE56"/>
<comment type="function">
    <text evidence="13">Dol-P-Glc:Glc(2)Man(9)GlcNAc(2)-PP-Dol alpha-1,2-glucosyltransferase that operates in the biosynthetic pathway of dolichol-linked oligosaccharides, the glycan precursors employed in protein asparagine (N)-glycosylation. The assembly of dolichol-linked oligosaccharides begins on the cytosolic side of the endoplasmic reticulum membrane and finishes in its lumen. The sequential addition of sugars to dolichol pyrophosphate produces dolichol-linked oligosaccharides containing fourteen sugars, including two GlcNAcs, nine mannoses and three glucoses. Once assembled, the oligosaccharide is transferred from the lipid to nascent proteins by oligosaccharyltransferases. In the lumen of the endoplasmic reticulum, adds the third and last glucose residue from dolichyl phosphate glucose (Dol-P-Glc) onto the lipid-linked oligosaccharide intermediate Glc(2)Man(9)GlcNAc(2)-PP-Dol to produce Glc(3)Man(9)GlcNAc(2)-PP-Dol.</text>
</comment>
<dbReference type="GO" id="GO:0005789">
    <property type="term" value="C:endoplasmic reticulum membrane"/>
    <property type="evidence" value="ECO:0007669"/>
    <property type="project" value="UniProtKB-SubCell"/>
</dbReference>
<feature type="region of interest" description="Disordered" evidence="15">
    <location>
        <begin position="433"/>
        <end position="509"/>
    </location>
</feature>
<evidence type="ECO:0000313" key="18">
    <source>
        <dbReference type="Proteomes" id="UP000664534"/>
    </source>
</evidence>
<comment type="catalytic activity">
    <reaction evidence="14">
        <text>an alpha-D-Glc-(1-&gt;3)-alpha-D-Glc-(1-&gt;3)-alpha-D-Man-(1-&gt;2)-alpha-D-Man-(1-&gt;2)-alpha-D-Man-(1-&gt;3)-[alpha-D-Man-(1-&gt;2)-alpha-D-Man-(1-&gt;3)-[alpha-D-Man-(1-&gt;2)-alpha-D-Man-(1-&gt;6)]-alpha-D-Man-(1-&gt;6)]-beta-D-Man-(1-&gt;4)-beta-D-GlcNAc-(1-&gt;4)-alpha-D-GlcNAc-diphospho-di-trans,poly-cis-dolichol + a di-trans,poly-cis-dolichyl beta-D-glucosyl phosphate = a alpha-D-Glc-(1-&gt;2)-alpha-D-Glc-(1-&gt;3)-alpha-D-Glc-(1-&gt;3)-alpha-D-Man-(1-&gt;2)-alpha-D-Man-(1-&gt;2)-alpha-D-Man-(1-&gt;3)-[alpha-D-Man-(1-&gt;2)-alpha-D-Man-(1-&gt;3)-[alpha-D-Man-(1-&gt;2)-alpha-D-Man-(1-&gt;6)]-alpha-D-Man-(1-&gt;6)]-beta-D-Man-(1-&gt;4)-beta-D-GlcNAc-(1-&gt;4)-alpha-D-GlcNAc-diphospho-di-trans,poly-cis-dolichol + a di-trans,poly-cis-dolichyl phosphate + H(+)</text>
        <dbReference type="Rhea" id="RHEA:29543"/>
        <dbReference type="Rhea" id="RHEA-COMP:19498"/>
        <dbReference type="Rhea" id="RHEA-COMP:19502"/>
        <dbReference type="Rhea" id="RHEA-COMP:19512"/>
        <dbReference type="Rhea" id="RHEA-COMP:19522"/>
        <dbReference type="ChEBI" id="CHEBI:15378"/>
        <dbReference type="ChEBI" id="CHEBI:57525"/>
        <dbReference type="ChEBI" id="CHEBI:57683"/>
        <dbReference type="ChEBI" id="CHEBI:132522"/>
        <dbReference type="ChEBI" id="CHEBI:132523"/>
        <dbReference type="EC" id="2.4.1.256"/>
    </reaction>
    <physiologicalReaction direction="left-to-right" evidence="14">
        <dbReference type="Rhea" id="RHEA:29544"/>
    </physiologicalReaction>
</comment>